<organism evidence="2">
    <name type="scientific">bioreactor metagenome</name>
    <dbReference type="NCBI Taxonomy" id="1076179"/>
    <lineage>
        <taxon>unclassified sequences</taxon>
        <taxon>metagenomes</taxon>
        <taxon>ecological metagenomes</taxon>
    </lineage>
</organism>
<dbReference type="AlphaFoldDB" id="A0A645BUZ1"/>
<protein>
    <submittedName>
        <fullName evidence="2">Uncharacterized protein</fullName>
    </submittedName>
</protein>
<dbReference type="PANTHER" id="PTHR35867">
    <property type="entry name" value="PROTEIN RSEC"/>
    <property type="match status" value="1"/>
</dbReference>
<feature type="transmembrane region" description="Helical" evidence="1">
    <location>
        <begin position="71"/>
        <end position="90"/>
    </location>
</feature>
<reference evidence="2" key="1">
    <citation type="submission" date="2019-08" db="EMBL/GenBank/DDBJ databases">
        <authorList>
            <person name="Kucharzyk K."/>
            <person name="Murdoch R.W."/>
            <person name="Higgins S."/>
            <person name="Loffler F."/>
        </authorList>
    </citation>
    <scope>NUCLEOTIDE SEQUENCE</scope>
</reference>
<evidence type="ECO:0000313" key="2">
    <source>
        <dbReference type="EMBL" id="MPM69249.1"/>
    </source>
</evidence>
<feature type="transmembrane region" description="Helical" evidence="1">
    <location>
        <begin position="102"/>
        <end position="122"/>
    </location>
</feature>
<accession>A0A645BUZ1</accession>
<evidence type="ECO:0000256" key="1">
    <source>
        <dbReference type="SAM" id="Phobius"/>
    </source>
</evidence>
<name>A0A645BUZ1_9ZZZZ</name>
<keyword evidence="1" id="KW-0812">Transmembrane</keyword>
<comment type="caution">
    <text evidence="2">The sequence shown here is derived from an EMBL/GenBank/DDBJ whole genome shotgun (WGS) entry which is preliminary data.</text>
</comment>
<dbReference type="InterPro" id="IPR007359">
    <property type="entry name" value="SigmaE_reg_RseC_MucC"/>
</dbReference>
<dbReference type="PANTHER" id="PTHR35867:SF1">
    <property type="entry name" value="PROTEIN RSEC"/>
    <property type="match status" value="1"/>
</dbReference>
<sequence length="144" mass="15609">MEQNGVVKSVNGNIARIAFVKKTGCGGGCSGCKSGCPVDTVILEVANTQNAKVGDSVVVSLEEKALSKMNFWAYIFPTIFTIIILLGSLTLFDTFKVPKYELYSALLSLIAMVISFKIGGIINKRKNTTDFDLKMIKILPSYSS</sequence>
<gene>
    <name evidence="2" type="ORF">SDC9_116193</name>
</gene>
<dbReference type="EMBL" id="VSSQ01022740">
    <property type="protein sequence ID" value="MPM69249.1"/>
    <property type="molecule type" value="Genomic_DNA"/>
</dbReference>
<keyword evidence="1" id="KW-1133">Transmembrane helix</keyword>
<dbReference type="Pfam" id="PF04246">
    <property type="entry name" value="RseC_MucC"/>
    <property type="match status" value="1"/>
</dbReference>
<proteinExistence type="predicted"/>
<keyword evidence="1" id="KW-0472">Membrane</keyword>